<dbReference type="STRING" id="4565.A0A3B6NY79"/>
<evidence type="ECO:0000256" key="2">
    <source>
        <dbReference type="ARBA" id="ARBA00022734"/>
    </source>
</evidence>
<proteinExistence type="inferred from homology"/>
<feature type="chain" id="PRO_5043178798" description="Legume lectin domain-containing protein" evidence="3">
    <location>
        <begin position="25"/>
        <end position="141"/>
    </location>
</feature>
<dbReference type="Gramene" id="TraesRN6A0101012300.1">
    <property type="protein sequence ID" value="TraesRN6A0101012300.1"/>
    <property type="gene ID" value="TraesRN6A0101012300"/>
</dbReference>
<dbReference type="Gramene" id="TraesCS6A02G408900.1">
    <property type="protein sequence ID" value="TraesCS6A02G408900.1"/>
    <property type="gene ID" value="TraesCS6A02G408900"/>
</dbReference>
<evidence type="ECO:0000313" key="6">
    <source>
        <dbReference type="Proteomes" id="UP000019116"/>
    </source>
</evidence>
<reference evidence="5" key="1">
    <citation type="submission" date="2018-08" db="EMBL/GenBank/DDBJ databases">
        <authorList>
            <person name="Rossello M."/>
        </authorList>
    </citation>
    <scope>NUCLEOTIDE SEQUENCE [LARGE SCALE GENOMIC DNA]</scope>
    <source>
        <strain evidence="5">cv. Chinese Spring</strain>
    </source>
</reference>
<dbReference type="Proteomes" id="UP000019116">
    <property type="component" value="Chromosome 6A"/>
</dbReference>
<evidence type="ECO:0000313" key="5">
    <source>
        <dbReference type="EnsemblPlants" id="TraesCS6A02G408900.1"/>
    </source>
</evidence>
<reference evidence="5" key="2">
    <citation type="submission" date="2018-10" db="UniProtKB">
        <authorList>
            <consortium name="EnsemblPlants"/>
        </authorList>
    </citation>
    <scope>IDENTIFICATION</scope>
</reference>
<dbReference type="Pfam" id="PF00139">
    <property type="entry name" value="Lectin_legB"/>
    <property type="match status" value="1"/>
</dbReference>
<dbReference type="SUPFAM" id="SSF49899">
    <property type="entry name" value="Concanavalin A-like lectins/glucanases"/>
    <property type="match status" value="1"/>
</dbReference>
<feature type="domain" description="Legume lectin" evidence="4">
    <location>
        <begin position="25"/>
        <end position="126"/>
    </location>
</feature>
<dbReference type="PANTHER" id="PTHR32401:SF51">
    <property type="entry name" value="NON-SPECIFIC SERINE_THREONINE PROTEIN KINASE"/>
    <property type="match status" value="1"/>
</dbReference>
<keyword evidence="2" id="KW-0430">Lectin</keyword>
<evidence type="ECO:0000256" key="3">
    <source>
        <dbReference type="SAM" id="SignalP"/>
    </source>
</evidence>
<dbReference type="Gramene" id="TraesJUL6A03G03438870.1">
    <property type="protein sequence ID" value="TraesJUL6A03G03438870.1"/>
    <property type="gene ID" value="TraesJUL6A03G03438870"/>
</dbReference>
<dbReference type="Gramene" id="TraesSYM6A03G03355520.1">
    <property type="protein sequence ID" value="TraesSYM6A03G03355520.1"/>
    <property type="gene ID" value="TraesSYM6A03G03355520"/>
</dbReference>
<dbReference type="GO" id="GO:0030246">
    <property type="term" value="F:carbohydrate binding"/>
    <property type="evidence" value="ECO:0007669"/>
    <property type="project" value="UniProtKB-KW"/>
</dbReference>
<keyword evidence="3" id="KW-0732">Signal</keyword>
<name>A0A3B6NY79_WHEAT</name>
<comment type="similarity">
    <text evidence="1">Belongs to the leguminous lectin family.</text>
</comment>
<dbReference type="EnsemblPlants" id="TraesCS6A02G408900.1">
    <property type="protein sequence ID" value="TraesCS6A02G408900.1"/>
    <property type="gene ID" value="TraesCS6A02G408900"/>
</dbReference>
<sequence>MDMGSHLLLTVVVSLHAFMHTASSDEFIFNGFSEENLKLSGQASMVGRAIRLIGGVTLTEGDAFYSRPLDFSSNSGGGGASFSTTFVFAINSDTTEAPGIAFVLSSTMELQHLHNNSLVQGQLGFADVGDTSLTGTWSSGT</sequence>
<dbReference type="Gramene" id="TraesCS6A03G1023400.1">
    <property type="protein sequence ID" value="TraesCS6A03G1023400.1.CDS"/>
    <property type="gene ID" value="TraesCS6A03G1023400"/>
</dbReference>
<gene>
    <name evidence="5" type="primary">LOC123131430</name>
</gene>
<dbReference type="Gramene" id="TraesLAC6A03G03372280.1">
    <property type="protein sequence ID" value="TraesLAC6A03G03372280.1"/>
    <property type="gene ID" value="TraesLAC6A03G03372280"/>
</dbReference>
<keyword evidence="6" id="KW-1185">Reference proteome</keyword>
<dbReference type="InterPro" id="IPR001220">
    <property type="entry name" value="Legume_lectin_dom"/>
</dbReference>
<dbReference type="PANTHER" id="PTHR32401">
    <property type="entry name" value="CONCANAVALIN A-LIKE LECTIN FAMILY PROTEIN"/>
    <property type="match status" value="1"/>
</dbReference>
<dbReference type="InterPro" id="IPR050258">
    <property type="entry name" value="Leguminous_Lectin"/>
</dbReference>
<dbReference type="Gene3D" id="2.60.120.200">
    <property type="match status" value="1"/>
</dbReference>
<dbReference type="InterPro" id="IPR013320">
    <property type="entry name" value="ConA-like_dom_sf"/>
</dbReference>
<feature type="signal peptide" evidence="3">
    <location>
        <begin position="1"/>
        <end position="24"/>
    </location>
</feature>
<evidence type="ECO:0000259" key="4">
    <source>
        <dbReference type="Pfam" id="PF00139"/>
    </source>
</evidence>
<dbReference type="Gramene" id="TraesARI6A03G03371530.1">
    <property type="protein sequence ID" value="TraesARI6A03G03371530.1"/>
    <property type="gene ID" value="TraesARI6A03G03371530"/>
</dbReference>
<evidence type="ECO:0000256" key="1">
    <source>
        <dbReference type="ARBA" id="ARBA00007606"/>
    </source>
</evidence>
<dbReference type="Gramene" id="TraesNOR6A03G03446100.1">
    <property type="protein sequence ID" value="TraesNOR6A03G03446100.1"/>
    <property type="gene ID" value="TraesNOR6A03G03446100"/>
</dbReference>
<protein>
    <recommendedName>
        <fullName evidence="4">Legume lectin domain-containing protein</fullName>
    </recommendedName>
</protein>
<organism evidence="5">
    <name type="scientific">Triticum aestivum</name>
    <name type="common">Wheat</name>
    <dbReference type="NCBI Taxonomy" id="4565"/>
    <lineage>
        <taxon>Eukaryota</taxon>
        <taxon>Viridiplantae</taxon>
        <taxon>Streptophyta</taxon>
        <taxon>Embryophyta</taxon>
        <taxon>Tracheophyta</taxon>
        <taxon>Spermatophyta</taxon>
        <taxon>Magnoliopsida</taxon>
        <taxon>Liliopsida</taxon>
        <taxon>Poales</taxon>
        <taxon>Poaceae</taxon>
        <taxon>BOP clade</taxon>
        <taxon>Pooideae</taxon>
        <taxon>Triticodae</taxon>
        <taxon>Triticeae</taxon>
        <taxon>Triticinae</taxon>
        <taxon>Triticum</taxon>
    </lineage>
</organism>
<accession>A0A3B6NY79</accession>
<dbReference type="AlphaFoldDB" id="A0A3B6NY79"/>